<dbReference type="Gene3D" id="3.40.640.10">
    <property type="entry name" value="Type I PLP-dependent aspartate aminotransferase-like (Major domain)"/>
    <property type="match status" value="1"/>
</dbReference>
<dbReference type="GO" id="GO:0009450">
    <property type="term" value="P:gamma-aminobutyric acid catabolic process"/>
    <property type="evidence" value="ECO:0007669"/>
    <property type="project" value="TreeGrafter"/>
</dbReference>
<reference evidence="6" key="1">
    <citation type="submission" date="2021-02" db="EMBL/GenBank/DDBJ databases">
        <authorList>
            <person name="Nowell W R."/>
        </authorList>
    </citation>
    <scope>NUCLEOTIDE SEQUENCE</scope>
</reference>
<dbReference type="InterPro" id="IPR005814">
    <property type="entry name" value="Aminotrans_3"/>
</dbReference>
<accession>A0A820B1K3</accession>
<comment type="caution">
    <text evidence="6">The sequence shown here is derived from an EMBL/GenBank/DDBJ whole genome shotgun (WGS) entry which is preliminary data.</text>
</comment>
<comment type="similarity">
    <text evidence="2">Belongs to the class-III pyridoxal-phosphate-dependent aminotransferase family.</text>
</comment>
<gene>
    <name evidence="6" type="ORF">UXM345_LOCUS27492</name>
</gene>
<evidence type="ECO:0000256" key="2">
    <source>
        <dbReference type="ARBA" id="ARBA00008954"/>
    </source>
</evidence>
<dbReference type="AlphaFoldDB" id="A0A820B1K3"/>
<evidence type="ECO:0000256" key="4">
    <source>
        <dbReference type="ARBA" id="ARBA00022679"/>
    </source>
</evidence>
<protein>
    <recommendedName>
        <fullName evidence="8">4-aminobutyrate aminotransferase</fullName>
    </recommendedName>
</protein>
<evidence type="ECO:0000313" key="7">
    <source>
        <dbReference type="Proteomes" id="UP000663842"/>
    </source>
</evidence>
<dbReference type="GO" id="GO:0030170">
    <property type="term" value="F:pyridoxal phosphate binding"/>
    <property type="evidence" value="ECO:0007669"/>
    <property type="project" value="InterPro"/>
</dbReference>
<evidence type="ECO:0008006" key="8">
    <source>
        <dbReference type="Google" id="ProtNLM"/>
    </source>
</evidence>
<dbReference type="InterPro" id="IPR015421">
    <property type="entry name" value="PyrdxlP-dep_Trfase_major"/>
</dbReference>
<dbReference type="EMBL" id="CAJOBF010005952">
    <property type="protein sequence ID" value="CAF4192042.1"/>
    <property type="molecule type" value="Genomic_DNA"/>
</dbReference>
<organism evidence="6 7">
    <name type="scientific">Rotaria magnacalcarata</name>
    <dbReference type="NCBI Taxonomy" id="392030"/>
    <lineage>
        <taxon>Eukaryota</taxon>
        <taxon>Metazoa</taxon>
        <taxon>Spiralia</taxon>
        <taxon>Gnathifera</taxon>
        <taxon>Rotifera</taxon>
        <taxon>Eurotatoria</taxon>
        <taxon>Bdelloidea</taxon>
        <taxon>Philodinida</taxon>
        <taxon>Philodinidae</taxon>
        <taxon>Rotaria</taxon>
    </lineage>
</organism>
<proteinExistence type="inferred from homology"/>
<dbReference type="Proteomes" id="UP000663842">
    <property type="component" value="Unassembled WGS sequence"/>
</dbReference>
<dbReference type="PANTHER" id="PTHR43206">
    <property type="entry name" value="AMINOTRANSFERASE"/>
    <property type="match status" value="1"/>
</dbReference>
<dbReference type="SUPFAM" id="SSF53383">
    <property type="entry name" value="PLP-dependent transferases"/>
    <property type="match status" value="1"/>
</dbReference>
<keyword evidence="5" id="KW-0663">Pyridoxal phosphate</keyword>
<dbReference type="Pfam" id="PF00202">
    <property type="entry name" value="Aminotran_3"/>
    <property type="match status" value="1"/>
</dbReference>
<dbReference type="PANTHER" id="PTHR43206:SF1">
    <property type="entry name" value="4-AMINOBUTYRATE AMINOTRANSFERASE, MITOCHONDRIAL"/>
    <property type="match status" value="1"/>
</dbReference>
<dbReference type="PROSITE" id="PS00600">
    <property type="entry name" value="AA_TRANSFER_CLASS_3"/>
    <property type="match status" value="1"/>
</dbReference>
<evidence type="ECO:0000313" key="6">
    <source>
        <dbReference type="EMBL" id="CAF4192042.1"/>
    </source>
</evidence>
<evidence type="ECO:0000256" key="5">
    <source>
        <dbReference type="ARBA" id="ARBA00022898"/>
    </source>
</evidence>
<comment type="cofactor">
    <cofactor evidence="1">
        <name>pyridoxal 5'-phosphate</name>
        <dbReference type="ChEBI" id="CHEBI:597326"/>
    </cofactor>
</comment>
<evidence type="ECO:0000256" key="1">
    <source>
        <dbReference type="ARBA" id="ARBA00001933"/>
    </source>
</evidence>
<dbReference type="InterPro" id="IPR015424">
    <property type="entry name" value="PyrdxlP-dep_Trfase"/>
</dbReference>
<dbReference type="Gene3D" id="3.90.1150.10">
    <property type="entry name" value="Aspartate Aminotransferase, domain 1"/>
    <property type="match status" value="1"/>
</dbReference>
<name>A0A820B1K3_9BILA</name>
<keyword evidence="3" id="KW-0032">Aminotransferase</keyword>
<dbReference type="GO" id="GO:0008483">
    <property type="term" value="F:transaminase activity"/>
    <property type="evidence" value="ECO:0007669"/>
    <property type="project" value="UniProtKB-KW"/>
</dbReference>
<keyword evidence="4" id="KW-0808">Transferase</keyword>
<sequence>MNLLKVWSDLNDPKNQLFDIRNLCYIEELFHEYKSKQKPVVGVVVEPIQSEGGDYHGSPNFFQRLQKLTNQNGAALLVDEVQTGLGATGKFWAHEYFNLPTSPDIVTFSKKFQTGGYFAKAKFQPKQAYRIFNTWMGEPAKMLVLDAILKTVKEENLIENTRKTGDLFLNGLKNVSKQYPQLILNTRGLGTFCAFDMPNASVRDKFINQMRNAGIQIGACGDVSVRFRPALIFTEKHANIVLNKMVEVAKNF</sequence>
<dbReference type="InterPro" id="IPR015422">
    <property type="entry name" value="PyrdxlP-dep_Trfase_small"/>
</dbReference>
<dbReference type="GO" id="GO:0005739">
    <property type="term" value="C:mitochondrion"/>
    <property type="evidence" value="ECO:0007669"/>
    <property type="project" value="TreeGrafter"/>
</dbReference>
<evidence type="ECO:0000256" key="3">
    <source>
        <dbReference type="ARBA" id="ARBA00022576"/>
    </source>
</evidence>
<dbReference type="InterPro" id="IPR049704">
    <property type="entry name" value="Aminotrans_3_PPA_site"/>
</dbReference>